<dbReference type="AlphaFoldDB" id="A0A0G2DVG4"/>
<keyword evidence="1" id="KW-1133">Transmembrane helix</keyword>
<dbReference type="InterPro" id="IPR044926">
    <property type="entry name" value="RGS_subdomain_2"/>
</dbReference>
<evidence type="ECO:0000313" key="2">
    <source>
        <dbReference type="EMBL" id="KKY14907.1"/>
    </source>
</evidence>
<evidence type="ECO:0000313" key="3">
    <source>
        <dbReference type="Proteomes" id="UP000053317"/>
    </source>
</evidence>
<reference evidence="2 3" key="1">
    <citation type="submission" date="2015-05" db="EMBL/GenBank/DDBJ databases">
        <title>Distinctive expansion of gene families associated with plant cell wall degradation and secondary metabolism in the genomes of grapevine trunk pathogens.</title>
        <authorList>
            <person name="Lawrence D.P."/>
            <person name="Travadon R."/>
            <person name="Rolshausen P.E."/>
            <person name="Baumgartner K."/>
        </authorList>
    </citation>
    <scope>NUCLEOTIDE SEQUENCE [LARGE SCALE GENOMIC DNA]</scope>
    <source>
        <strain evidence="2">UCRPC4</strain>
    </source>
</reference>
<dbReference type="OrthoDB" id="5313079at2759"/>
<keyword evidence="1" id="KW-0812">Transmembrane</keyword>
<keyword evidence="1" id="KW-0472">Membrane</keyword>
<sequence>MPACTHNPRRFVPGMFVMETCLIFIPCWHVVRTRKLRNETLHILAEWEKVNTSTLYSSASESTYAVSTTTFGGKRPTKPETYNMQALEKTLAENPTPLLVFAARKEFTGENVSYLMHIRRWKEMWAGFESTSAKEADQNDHNEEYLRIRRRQFNLAVEIYIAFVSLKYSAFPINVPFDIFKELEKLFQSPASLLCTQSDENTVVPFERNSSNVELHQISDKSDTALVLTPSIASGMSGQTTAQFDLVNDQSLRLFNIANRLPDDIQIPEAFDPMVFDKSVKNIQYLVYTNTWPKFVSASSEA</sequence>
<gene>
    <name evidence="2" type="ORF">UCRPC4_g06596</name>
</gene>
<feature type="transmembrane region" description="Helical" evidence="1">
    <location>
        <begin position="12"/>
        <end position="31"/>
    </location>
</feature>
<reference evidence="2 3" key="2">
    <citation type="submission" date="2015-05" db="EMBL/GenBank/DDBJ databases">
        <authorList>
            <person name="Morales-Cruz A."/>
            <person name="Amrine K.C."/>
            <person name="Cantu D."/>
        </authorList>
    </citation>
    <scope>NUCLEOTIDE SEQUENCE [LARGE SCALE GENOMIC DNA]</scope>
    <source>
        <strain evidence="2">UCRPC4</strain>
    </source>
</reference>
<dbReference type="SUPFAM" id="SSF48097">
    <property type="entry name" value="Regulator of G-protein signaling, RGS"/>
    <property type="match status" value="1"/>
</dbReference>
<proteinExistence type="predicted"/>
<accession>A0A0G2DVG4</accession>
<protein>
    <submittedName>
        <fullName evidence="2">Putative integral membrane protein</fullName>
    </submittedName>
</protein>
<dbReference type="InterPro" id="IPR036305">
    <property type="entry name" value="RGS_sf"/>
</dbReference>
<name>A0A0G2DVG4_PHACM</name>
<evidence type="ECO:0000256" key="1">
    <source>
        <dbReference type="SAM" id="Phobius"/>
    </source>
</evidence>
<organism evidence="2 3">
    <name type="scientific">Phaeomoniella chlamydospora</name>
    <name type="common">Phaeoacremonium chlamydosporum</name>
    <dbReference type="NCBI Taxonomy" id="158046"/>
    <lineage>
        <taxon>Eukaryota</taxon>
        <taxon>Fungi</taxon>
        <taxon>Dikarya</taxon>
        <taxon>Ascomycota</taxon>
        <taxon>Pezizomycotina</taxon>
        <taxon>Eurotiomycetes</taxon>
        <taxon>Chaetothyriomycetidae</taxon>
        <taxon>Phaeomoniellales</taxon>
        <taxon>Phaeomoniellaceae</taxon>
        <taxon>Phaeomoniella</taxon>
    </lineage>
</organism>
<dbReference type="Proteomes" id="UP000053317">
    <property type="component" value="Unassembled WGS sequence"/>
</dbReference>
<comment type="caution">
    <text evidence="2">The sequence shown here is derived from an EMBL/GenBank/DDBJ whole genome shotgun (WGS) entry which is preliminary data.</text>
</comment>
<keyword evidence="3" id="KW-1185">Reference proteome</keyword>
<dbReference type="Gene3D" id="1.10.167.10">
    <property type="entry name" value="Regulator of G-protein Signalling 4, domain 2"/>
    <property type="match status" value="1"/>
</dbReference>
<dbReference type="EMBL" id="LCWF01000203">
    <property type="protein sequence ID" value="KKY14907.1"/>
    <property type="molecule type" value="Genomic_DNA"/>
</dbReference>